<accession>A0A0K2VBU1</accession>
<reference evidence="1" key="1">
    <citation type="submission" date="2014-05" db="EMBL/GenBank/DDBJ databases">
        <authorList>
            <person name="Chronopoulou M."/>
        </authorList>
    </citation>
    <scope>NUCLEOTIDE SEQUENCE</scope>
    <source>
        <tissue evidence="1">Whole organism</tissue>
    </source>
</reference>
<dbReference type="EMBL" id="HACA01030637">
    <property type="protein sequence ID" value="CDW47998.1"/>
    <property type="molecule type" value="Transcribed_RNA"/>
</dbReference>
<sequence length="247" mass="28330">MASPSIICCETLIQNQNSESIVKDVKQTENDEEGETFNTQPTFECENAEATVTRSISSLTKDKTLPKLNKHLTHDKSSKLLIELSKNSQEAEDGNYHFCGSNYYHIQSEFISTMQLFGKVDMKINVDDEYNTISFEELIKKIMDLSDQRLLTANDLDNERIKNQNKRVKNLEISGMFKPPFASITWQRQRGRTDNFFNNMGMFLDESPLQSVFGELVPGPSPFLKYESYRSVHGIQVGIARRPHILF</sequence>
<organism evidence="1">
    <name type="scientific">Lepeophtheirus salmonis</name>
    <name type="common">Salmon louse</name>
    <name type="synonym">Caligus salmonis</name>
    <dbReference type="NCBI Taxonomy" id="72036"/>
    <lineage>
        <taxon>Eukaryota</taxon>
        <taxon>Metazoa</taxon>
        <taxon>Ecdysozoa</taxon>
        <taxon>Arthropoda</taxon>
        <taxon>Crustacea</taxon>
        <taxon>Multicrustacea</taxon>
        <taxon>Hexanauplia</taxon>
        <taxon>Copepoda</taxon>
        <taxon>Siphonostomatoida</taxon>
        <taxon>Caligidae</taxon>
        <taxon>Lepeophtheirus</taxon>
    </lineage>
</organism>
<dbReference type="OrthoDB" id="10261302at2759"/>
<dbReference type="AlphaFoldDB" id="A0A0K2VBU1"/>
<evidence type="ECO:0000313" key="1">
    <source>
        <dbReference type="EMBL" id="CDW47998.1"/>
    </source>
</evidence>
<proteinExistence type="predicted"/>
<name>A0A0K2VBU1_LEPSM</name>
<protein>
    <submittedName>
        <fullName evidence="1">Uncharacterized protein</fullName>
    </submittedName>
</protein>